<dbReference type="EMBL" id="FOXH01000002">
    <property type="protein sequence ID" value="SFP28097.1"/>
    <property type="molecule type" value="Genomic_DNA"/>
</dbReference>
<dbReference type="Pfam" id="PF07610">
    <property type="entry name" value="DUF1573"/>
    <property type="match status" value="1"/>
</dbReference>
<dbReference type="PANTHER" id="PTHR37833:SF1">
    <property type="entry name" value="SIGNAL PEPTIDE PROTEIN"/>
    <property type="match status" value="1"/>
</dbReference>
<sequence>MKKILFIALSLTVLFACDNKQKEGHKDENELAEELRPTADKFPVMKFDRSVVDFGKITEGDTVFHTFKFTNTGNIPLVLSAVNASCGCTTPEWTNEPVEPGKSGYIKVKFNSKYKEGKLQKTVTAYANTLPPDNTVSFKVEVLKKPVQ</sequence>
<reference evidence="1 2" key="1">
    <citation type="submission" date="2016-10" db="EMBL/GenBank/DDBJ databases">
        <authorList>
            <person name="de Groot N.N."/>
        </authorList>
    </citation>
    <scope>NUCLEOTIDE SEQUENCE [LARGE SCALE GENOMIC DNA]</scope>
    <source>
        <strain evidence="2">E92,LMG 26720,CCM 7988</strain>
    </source>
</reference>
<dbReference type="PROSITE" id="PS51257">
    <property type="entry name" value="PROKAR_LIPOPROTEIN"/>
    <property type="match status" value="1"/>
</dbReference>
<accession>A0A1I5P293</accession>
<gene>
    <name evidence="1" type="ORF">SAMN04515674_102236</name>
</gene>
<dbReference type="STRING" id="1079859.SAMN04515674_102236"/>
<dbReference type="InterPro" id="IPR013783">
    <property type="entry name" value="Ig-like_fold"/>
</dbReference>
<evidence type="ECO:0000313" key="1">
    <source>
        <dbReference type="EMBL" id="SFP28097.1"/>
    </source>
</evidence>
<dbReference type="OrthoDB" id="826619at2"/>
<evidence type="ECO:0000313" key="2">
    <source>
        <dbReference type="Proteomes" id="UP000199306"/>
    </source>
</evidence>
<proteinExistence type="predicted"/>
<organism evidence="1 2">
    <name type="scientific">Pseudarcicella hirudinis</name>
    <dbReference type="NCBI Taxonomy" id="1079859"/>
    <lineage>
        <taxon>Bacteria</taxon>
        <taxon>Pseudomonadati</taxon>
        <taxon>Bacteroidota</taxon>
        <taxon>Cytophagia</taxon>
        <taxon>Cytophagales</taxon>
        <taxon>Flectobacillaceae</taxon>
        <taxon>Pseudarcicella</taxon>
    </lineage>
</organism>
<dbReference type="RefSeq" id="WP_092012695.1">
    <property type="nucleotide sequence ID" value="NZ_FOXH01000002.1"/>
</dbReference>
<dbReference type="AlphaFoldDB" id="A0A1I5P293"/>
<evidence type="ECO:0008006" key="3">
    <source>
        <dbReference type="Google" id="ProtNLM"/>
    </source>
</evidence>
<keyword evidence="2" id="KW-1185">Reference proteome</keyword>
<dbReference type="PANTHER" id="PTHR37833">
    <property type="entry name" value="LIPOPROTEIN-RELATED"/>
    <property type="match status" value="1"/>
</dbReference>
<name>A0A1I5P293_9BACT</name>
<protein>
    <recommendedName>
        <fullName evidence="3">DUF1573 domain-containing protein</fullName>
    </recommendedName>
</protein>
<dbReference type="InterPro" id="IPR011467">
    <property type="entry name" value="DUF1573"/>
</dbReference>
<dbReference type="Gene3D" id="2.60.40.10">
    <property type="entry name" value="Immunoglobulins"/>
    <property type="match status" value="1"/>
</dbReference>
<dbReference type="Proteomes" id="UP000199306">
    <property type="component" value="Unassembled WGS sequence"/>
</dbReference>